<gene>
    <name evidence="1" type="ORF">THTE_1817</name>
</gene>
<sequence>MKLSPGYGSRAKYAGPTRFMNRPQNPWCPWHVVVFYKYGDGSALLLRVV</sequence>
<dbReference type="EMBL" id="CP018477">
    <property type="protein sequence ID" value="ASV74419.1"/>
    <property type="molecule type" value="Genomic_DNA"/>
</dbReference>
<proteinExistence type="predicted"/>
<evidence type="ECO:0000313" key="2">
    <source>
        <dbReference type="Proteomes" id="UP000215086"/>
    </source>
</evidence>
<protein>
    <submittedName>
        <fullName evidence="1">Uncharacterized protein</fullName>
    </submittedName>
</protein>
<keyword evidence="2" id="KW-1185">Reference proteome</keyword>
<reference evidence="1 2" key="1">
    <citation type="journal article" name="Front. Microbiol.">
        <title>Sugar Metabolism of the First Thermophilic Planctomycete Thermogutta terrifontis: Comparative Genomic and Transcriptomic Approaches.</title>
        <authorList>
            <person name="Elcheninov A.G."/>
            <person name="Menzel P."/>
            <person name="Gudbergsdottir S.R."/>
            <person name="Slesarev A.I."/>
            <person name="Kadnikov V.V."/>
            <person name="Krogh A."/>
            <person name="Bonch-Osmolovskaya E.A."/>
            <person name="Peng X."/>
            <person name="Kublanov I.V."/>
        </authorList>
    </citation>
    <scope>NUCLEOTIDE SEQUENCE [LARGE SCALE GENOMIC DNA]</scope>
    <source>
        <strain evidence="1 2">R1</strain>
    </source>
</reference>
<organism evidence="1 2">
    <name type="scientific">Thermogutta terrifontis</name>
    <dbReference type="NCBI Taxonomy" id="1331910"/>
    <lineage>
        <taxon>Bacteria</taxon>
        <taxon>Pseudomonadati</taxon>
        <taxon>Planctomycetota</taxon>
        <taxon>Planctomycetia</taxon>
        <taxon>Pirellulales</taxon>
        <taxon>Thermoguttaceae</taxon>
        <taxon>Thermogutta</taxon>
    </lineage>
</organism>
<name>A0A286REM8_9BACT</name>
<evidence type="ECO:0000313" key="1">
    <source>
        <dbReference type="EMBL" id="ASV74419.1"/>
    </source>
</evidence>
<dbReference type="KEGG" id="ttf:THTE_1817"/>
<dbReference type="Proteomes" id="UP000215086">
    <property type="component" value="Chromosome"/>
</dbReference>
<accession>A0A286REM8</accession>
<dbReference type="AlphaFoldDB" id="A0A286REM8"/>